<feature type="region of interest" description="Disordered" evidence="1">
    <location>
        <begin position="45"/>
        <end position="84"/>
    </location>
</feature>
<proteinExistence type="predicted"/>
<evidence type="ECO:0000256" key="1">
    <source>
        <dbReference type="SAM" id="MobiDB-lite"/>
    </source>
</evidence>
<reference evidence="2 3" key="1">
    <citation type="submission" date="2020-08" db="EMBL/GenBank/DDBJ databases">
        <title>Genomic Encyclopedia of Type Strains, Phase III (KMG-III): the genomes of soil and plant-associated and newly described type strains.</title>
        <authorList>
            <person name="Whitman W."/>
        </authorList>
    </citation>
    <scope>NUCLEOTIDE SEQUENCE [LARGE SCALE GENOMIC DNA]</scope>
    <source>
        <strain evidence="2 3">CECT 8712</strain>
    </source>
</reference>
<dbReference type="EMBL" id="JACHJO010000008">
    <property type="protein sequence ID" value="MBB6120880.1"/>
    <property type="molecule type" value="Genomic_DNA"/>
</dbReference>
<feature type="region of interest" description="Disordered" evidence="1">
    <location>
        <begin position="1"/>
        <end position="27"/>
    </location>
</feature>
<evidence type="ECO:0000313" key="3">
    <source>
        <dbReference type="Proteomes" id="UP000536604"/>
    </source>
</evidence>
<dbReference type="Proteomes" id="UP000536604">
    <property type="component" value="Unassembled WGS sequence"/>
</dbReference>
<evidence type="ECO:0000313" key="2">
    <source>
        <dbReference type="EMBL" id="MBB6120880.1"/>
    </source>
</evidence>
<organism evidence="2 3">
    <name type="scientific">Nocardiopsis algeriensis</name>
    <dbReference type="NCBI Taxonomy" id="1478215"/>
    <lineage>
        <taxon>Bacteria</taxon>
        <taxon>Bacillati</taxon>
        <taxon>Actinomycetota</taxon>
        <taxon>Actinomycetes</taxon>
        <taxon>Streptosporangiales</taxon>
        <taxon>Nocardiopsidaceae</taxon>
        <taxon>Nocardiopsis</taxon>
    </lineage>
</organism>
<dbReference type="AlphaFoldDB" id="A0A841IRP6"/>
<protein>
    <submittedName>
        <fullName evidence="2">Uncharacterized protein</fullName>
    </submittedName>
</protein>
<accession>A0A841IRP6</accession>
<gene>
    <name evidence="2" type="ORF">FHS13_002841</name>
</gene>
<feature type="compositionally biased region" description="Basic and acidic residues" evidence="1">
    <location>
        <begin position="1"/>
        <end position="10"/>
    </location>
</feature>
<sequence length="111" mass="11311">MGNEQAEAKRRSLTSPPAPQGVCREGAGGVLQEWSEHARYERVSAATKNRALKAPEPGPKRSGGPKEAQSGGPEASTTGYAGVAGPPAVLGTFILVAANGEPSSKDSGRGR</sequence>
<keyword evidence="3" id="KW-1185">Reference proteome</keyword>
<name>A0A841IRP6_9ACTN</name>
<comment type="caution">
    <text evidence="2">The sequence shown here is derived from an EMBL/GenBank/DDBJ whole genome shotgun (WGS) entry which is preliminary data.</text>
</comment>